<name>A0ABS8VDD9_DATST</name>
<sequence>VTEEMTSCHSSDSGVDGHLSHRVLSDGGPIDRQVSDGRHSDRHMVGFLGPFCKKATVKTMDYQAGNGCHMEGFSGPFCKEATVKMMDRQ</sequence>
<protein>
    <submittedName>
        <fullName evidence="2">Uncharacterized protein</fullName>
    </submittedName>
</protein>
<organism evidence="2 3">
    <name type="scientific">Datura stramonium</name>
    <name type="common">Jimsonweed</name>
    <name type="synonym">Common thornapple</name>
    <dbReference type="NCBI Taxonomy" id="4076"/>
    <lineage>
        <taxon>Eukaryota</taxon>
        <taxon>Viridiplantae</taxon>
        <taxon>Streptophyta</taxon>
        <taxon>Embryophyta</taxon>
        <taxon>Tracheophyta</taxon>
        <taxon>Spermatophyta</taxon>
        <taxon>Magnoliopsida</taxon>
        <taxon>eudicotyledons</taxon>
        <taxon>Gunneridae</taxon>
        <taxon>Pentapetalae</taxon>
        <taxon>asterids</taxon>
        <taxon>lamiids</taxon>
        <taxon>Solanales</taxon>
        <taxon>Solanaceae</taxon>
        <taxon>Solanoideae</taxon>
        <taxon>Datureae</taxon>
        <taxon>Datura</taxon>
    </lineage>
</organism>
<feature type="region of interest" description="Disordered" evidence="1">
    <location>
        <begin position="1"/>
        <end position="41"/>
    </location>
</feature>
<dbReference type="Proteomes" id="UP000823775">
    <property type="component" value="Unassembled WGS sequence"/>
</dbReference>
<feature type="non-terminal residue" evidence="2">
    <location>
        <position position="1"/>
    </location>
</feature>
<feature type="non-terminal residue" evidence="2">
    <location>
        <position position="89"/>
    </location>
</feature>
<feature type="compositionally biased region" description="Polar residues" evidence="1">
    <location>
        <begin position="1"/>
        <end position="13"/>
    </location>
</feature>
<proteinExistence type="predicted"/>
<accession>A0ABS8VDD9</accession>
<dbReference type="EMBL" id="JACEIK010004370">
    <property type="protein sequence ID" value="MCD9645221.1"/>
    <property type="molecule type" value="Genomic_DNA"/>
</dbReference>
<comment type="caution">
    <text evidence="2">The sequence shown here is derived from an EMBL/GenBank/DDBJ whole genome shotgun (WGS) entry which is preliminary data.</text>
</comment>
<evidence type="ECO:0000313" key="2">
    <source>
        <dbReference type="EMBL" id="MCD9645221.1"/>
    </source>
</evidence>
<keyword evidence="3" id="KW-1185">Reference proteome</keyword>
<evidence type="ECO:0000256" key="1">
    <source>
        <dbReference type="SAM" id="MobiDB-lite"/>
    </source>
</evidence>
<gene>
    <name evidence="2" type="ORF">HAX54_033988</name>
</gene>
<evidence type="ECO:0000313" key="3">
    <source>
        <dbReference type="Proteomes" id="UP000823775"/>
    </source>
</evidence>
<reference evidence="2 3" key="1">
    <citation type="journal article" date="2021" name="BMC Genomics">
        <title>Datura genome reveals duplications of psychoactive alkaloid biosynthetic genes and high mutation rate following tissue culture.</title>
        <authorList>
            <person name="Rajewski A."/>
            <person name="Carter-House D."/>
            <person name="Stajich J."/>
            <person name="Litt A."/>
        </authorList>
    </citation>
    <scope>NUCLEOTIDE SEQUENCE [LARGE SCALE GENOMIC DNA]</scope>
    <source>
        <strain evidence="2">AR-01</strain>
    </source>
</reference>